<dbReference type="EMBL" id="VIRB01000137">
    <property type="protein sequence ID" value="NDO71453.1"/>
    <property type="molecule type" value="Genomic_DNA"/>
</dbReference>
<name>A0A9X5H8N2_9FIRM</name>
<dbReference type="RefSeq" id="WP_004080754.1">
    <property type="nucleotide sequence ID" value="NZ_VIRB01000137.1"/>
</dbReference>
<dbReference type="Proteomes" id="UP000474104">
    <property type="component" value="Unassembled WGS sequence"/>
</dbReference>
<dbReference type="Gene3D" id="3.40.50.300">
    <property type="entry name" value="P-loop containing nucleotide triphosphate hydrolases"/>
    <property type="match status" value="1"/>
</dbReference>
<evidence type="ECO:0000313" key="2">
    <source>
        <dbReference type="EMBL" id="NDO71453.1"/>
    </source>
</evidence>
<organism evidence="2 3">
    <name type="scientific">Schaedlerella arabinosiphila</name>
    <dbReference type="NCBI Taxonomy" id="2044587"/>
    <lineage>
        <taxon>Bacteria</taxon>
        <taxon>Bacillati</taxon>
        <taxon>Bacillota</taxon>
        <taxon>Clostridia</taxon>
        <taxon>Lachnospirales</taxon>
        <taxon>Lachnospiraceae</taxon>
        <taxon>Schaedlerella</taxon>
    </lineage>
</organism>
<dbReference type="Pfam" id="PF09820">
    <property type="entry name" value="AAA-ATPase_like"/>
    <property type="match status" value="1"/>
</dbReference>
<dbReference type="SUPFAM" id="SSF52540">
    <property type="entry name" value="P-loop containing nucleoside triphosphate hydrolases"/>
    <property type="match status" value="1"/>
</dbReference>
<dbReference type="InterPro" id="IPR012547">
    <property type="entry name" value="PDDEXK_9"/>
</dbReference>
<dbReference type="AlphaFoldDB" id="A0A9X5H8N2"/>
<accession>A0A9X5H8N2</accession>
<sequence>MEGIKIPVGRSGFADIRRNGYYYVDKSRLIEELLKTDATQVTLITRPRRFGKTLGMNMLSEFFDVRKDSRAVFAQLSIAENRELCGKWMNQYPVIFLTLRGIDGLEFEGAYAKLAAVISEIYKEHFYLMKSEKLNALDQEMFYRVASKKASREEVENGLTKLSKMLAAHYGKPVILLMDEYDVPLAKASDKGYYREMLDAMKGIMQVVKDNDALKFAVITGCLRIAKESIFTGTNNFVSDTISRTRLDEFFGFTQPEVDQILQDAGLTDHGAEIREWYDGYRFGEFDIYCPWDVMNHVNRLILDPSSKPEDFWANTSDNAVIRSFLNKTDFDVQEKFEMLLAGGEIKTPIAEDITYDIMESSEENLWSLLYLTGYLTRVPVNGKEEGPKGQFLLKIPNVEVRNIFRKSVKAWFTEKSAASDRQGLFDALWNEDEEKLTELISDLLFDTISYYDYRESFYHAFLAGLFSNSGYQVESNYENGLGRSDIVIKDRKNRRAVVIEAKWTDSGEAMEKECGDALRQIEAQQYAKKVEHTGYKKVGRLGIAFWKKQCLVKSGRA</sequence>
<protein>
    <recommendedName>
        <fullName evidence="1">AAA-ATPase-like domain-containing protein</fullName>
    </recommendedName>
</protein>
<dbReference type="PANTHER" id="PTHR34825:SF1">
    <property type="entry name" value="AAA-ATPASE-LIKE DOMAIN-CONTAINING PROTEIN"/>
    <property type="match status" value="1"/>
</dbReference>
<proteinExistence type="predicted"/>
<evidence type="ECO:0000313" key="3">
    <source>
        <dbReference type="Proteomes" id="UP000474104"/>
    </source>
</evidence>
<feature type="domain" description="AAA-ATPase-like" evidence="1">
    <location>
        <begin position="7"/>
        <end position="231"/>
    </location>
</feature>
<gene>
    <name evidence="2" type="ORF">FMM80_23495</name>
</gene>
<dbReference type="Pfam" id="PF08011">
    <property type="entry name" value="PDDEXK_9"/>
    <property type="match status" value="1"/>
</dbReference>
<evidence type="ECO:0000259" key="1">
    <source>
        <dbReference type="Pfam" id="PF09820"/>
    </source>
</evidence>
<dbReference type="InterPro" id="IPR018631">
    <property type="entry name" value="AAA-ATPase-like_dom"/>
</dbReference>
<comment type="caution">
    <text evidence="2">The sequence shown here is derived from an EMBL/GenBank/DDBJ whole genome shotgun (WGS) entry which is preliminary data.</text>
</comment>
<reference evidence="2 3" key="1">
    <citation type="submission" date="2019-07" db="EMBL/GenBank/DDBJ databases">
        <title>Draft genome sequences of 15 bacterial species constituting the stable defined intestinal microbiota of the GM15 gnotobiotic mouse model.</title>
        <authorList>
            <person name="Elie C."/>
            <person name="Mathieu A."/>
            <person name="Saliou A."/>
            <person name="Darnaud M."/>
            <person name="Leulier F."/>
            <person name="Tamellini A."/>
        </authorList>
    </citation>
    <scope>NUCLEOTIDE SEQUENCE [LARGE SCALE GENOMIC DNA]</scope>
    <source>
        <strain evidence="3">ASF 502</strain>
    </source>
</reference>
<dbReference type="OrthoDB" id="9766673at2"/>
<dbReference type="InterPro" id="IPR027417">
    <property type="entry name" value="P-loop_NTPase"/>
</dbReference>
<dbReference type="PANTHER" id="PTHR34825">
    <property type="entry name" value="CONSERVED PROTEIN, WITH A WEAK D-GALACTARATE DEHYDRATASE/ALTRONATE HYDROLASE DOMAIN"/>
    <property type="match status" value="1"/>
</dbReference>